<gene>
    <name evidence="7" type="primary">pssD</name>
    <name evidence="7" type="ORF">ACFSW5_22785</name>
</gene>
<evidence type="ECO:0000256" key="3">
    <source>
        <dbReference type="ARBA" id="ARBA00022824"/>
    </source>
</evidence>
<evidence type="ECO:0000256" key="2">
    <source>
        <dbReference type="ARBA" id="ARBA00022692"/>
    </source>
</evidence>
<dbReference type="Gene3D" id="3.40.50.2000">
    <property type="entry name" value="Glycogen Phosphorylase B"/>
    <property type="match status" value="1"/>
</dbReference>
<protein>
    <submittedName>
        <fullName evidence="7">PssD/Cps14F family polysaccharide biosynthesis glycosyltransferase</fullName>
    </submittedName>
</protein>
<dbReference type="PANTHER" id="PTHR12154:SF4">
    <property type="entry name" value="UDP-N-ACETYLGLUCOSAMINE TRANSFERASE SUBUNIT ALG14 HOMOLOG"/>
    <property type="match status" value="1"/>
</dbReference>
<sequence>MDKICLVSSTGGHLAQLKQIIPILSNYNYFVVTEFNKMSDNNNKEEKYYLKQQERKNILFLYCALYNIIISIYIILRERPSIIISTGAGAVIPICLFGKLMGSKLVFIESFAKISTPTLTGKILYRFSDRFYVQWEQLIKYYPNSVYRGTIY</sequence>
<proteinExistence type="predicted"/>
<dbReference type="EMBL" id="JBHUMY010000038">
    <property type="protein sequence ID" value="MFD2663088.1"/>
    <property type="molecule type" value="Genomic_DNA"/>
</dbReference>
<dbReference type="Pfam" id="PF08660">
    <property type="entry name" value="Alg14"/>
    <property type="match status" value="1"/>
</dbReference>
<dbReference type="Proteomes" id="UP001597493">
    <property type="component" value="Unassembled WGS sequence"/>
</dbReference>
<reference evidence="8" key="1">
    <citation type="journal article" date="2019" name="Int. J. Syst. Evol. Microbiol.">
        <title>The Global Catalogue of Microorganisms (GCM) 10K type strain sequencing project: providing services to taxonomists for standard genome sequencing and annotation.</title>
        <authorList>
            <consortium name="The Broad Institute Genomics Platform"/>
            <consortium name="The Broad Institute Genome Sequencing Center for Infectious Disease"/>
            <person name="Wu L."/>
            <person name="Ma J."/>
        </authorList>
    </citation>
    <scope>NUCLEOTIDE SEQUENCE [LARGE SCALE GENOMIC DNA]</scope>
    <source>
        <strain evidence="8">TISTR 1827</strain>
    </source>
</reference>
<dbReference type="NCBIfam" id="NF041549">
    <property type="entry name" value="PssD"/>
    <property type="match status" value="1"/>
</dbReference>
<name>A0ABW5R2R0_9BACL</name>
<accession>A0ABW5R2R0</accession>
<feature type="transmembrane region" description="Helical" evidence="6">
    <location>
        <begin position="57"/>
        <end position="76"/>
    </location>
</feature>
<comment type="subcellular location">
    <subcellularLocation>
        <location evidence="1">Endoplasmic reticulum membrane</location>
        <topology evidence="1">Single-pass membrane protein</topology>
    </subcellularLocation>
</comment>
<keyword evidence="5 6" id="KW-0472">Membrane</keyword>
<dbReference type="SUPFAM" id="SSF53756">
    <property type="entry name" value="UDP-Glycosyltransferase/glycogen phosphorylase"/>
    <property type="match status" value="1"/>
</dbReference>
<keyword evidence="8" id="KW-1185">Reference proteome</keyword>
<dbReference type="InterPro" id="IPR013969">
    <property type="entry name" value="Oligosacch_biosynth_Alg14"/>
</dbReference>
<keyword evidence="3" id="KW-0256">Endoplasmic reticulum</keyword>
<keyword evidence="4 6" id="KW-1133">Transmembrane helix</keyword>
<evidence type="ECO:0000313" key="7">
    <source>
        <dbReference type="EMBL" id="MFD2663088.1"/>
    </source>
</evidence>
<evidence type="ECO:0000313" key="8">
    <source>
        <dbReference type="Proteomes" id="UP001597493"/>
    </source>
</evidence>
<keyword evidence="2 6" id="KW-0812">Transmembrane</keyword>
<dbReference type="PANTHER" id="PTHR12154">
    <property type="entry name" value="GLYCOSYL TRANSFERASE-RELATED"/>
    <property type="match status" value="1"/>
</dbReference>
<evidence type="ECO:0000256" key="6">
    <source>
        <dbReference type="SAM" id="Phobius"/>
    </source>
</evidence>
<evidence type="ECO:0000256" key="5">
    <source>
        <dbReference type="ARBA" id="ARBA00023136"/>
    </source>
</evidence>
<organism evidence="7 8">
    <name type="scientific">Paenibacillus thailandensis</name>
    <dbReference type="NCBI Taxonomy" id="393250"/>
    <lineage>
        <taxon>Bacteria</taxon>
        <taxon>Bacillati</taxon>
        <taxon>Bacillota</taxon>
        <taxon>Bacilli</taxon>
        <taxon>Bacillales</taxon>
        <taxon>Paenibacillaceae</taxon>
        <taxon>Paenibacillus</taxon>
    </lineage>
</organism>
<evidence type="ECO:0000256" key="1">
    <source>
        <dbReference type="ARBA" id="ARBA00004389"/>
    </source>
</evidence>
<comment type="caution">
    <text evidence="7">The sequence shown here is derived from an EMBL/GenBank/DDBJ whole genome shotgun (WGS) entry which is preliminary data.</text>
</comment>
<evidence type="ECO:0000256" key="4">
    <source>
        <dbReference type="ARBA" id="ARBA00022989"/>
    </source>
</evidence>
<dbReference type="RefSeq" id="WP_379278451.1">
    <property type="nucleotide sequence ID" value="NZ_JBHUGT010000007.1"/>
</dbReference>
<feature type="transmembrane region" description="Helical" evidence="6">
    <location>
        <begin position="82"/>
        <end position="101"/>
    </location>
</feature>